<dbReference type="EMBL" id="CM056744">
    <property type="protein sequence ID" value="KAJ8665273.1"/>
    <property type="molecule type" value="Genomic_DNA"/>
</dbReference>
<feature type="non-terminal residue" evidence="1">
    <location>
        <position position="1"/>
    </location>
</feature>
<organism evidence="1 2">
    <name type="scientific">Eretmocerus hayati</name>
    <dbReference type="NCBI Taxonomy" id="131215"/>
    <lineage>
        <taxon>Eukaryota</taxon>
        <taxon>Metazoa</taxon>
        <taxon>Ecdysozoa</taxon>
        <taxon>Arthropoda</taxon>
        <taxon>Hexapoda</taxon>
        <taxon>Insecta</taxon>
        <taxon>Pterygota</taxon>
        <taxon>Neoptera</taxon>
        <taxon>Endopterygota</taxon>
        <taxon>Hymenoptera</taxon>
        <taxon>Apocrita</taxon>
        <taxon>Proctotrupomorpha</taxon>
        <taxon>Chalcidoidea</taxon>
        <taxon>Aphelinidae</taxon>
        <taxon>Aphelininae</taxon>
        <taxon>Eretmocerus</taxon>
    </lineage>
</organism>
<sequence length="1265" mass="144891">LENLWNRELRLRGPSSASLLVVSWQFVRFRFLISCVLSTCAQIITFVLYASLFRELLEYRGKPTKMDLASSVHWVFLITGMDIIQIILFTWRDIMNHRTALRLKAACLGLLFKKMLTSNKIRVSSEENEKISKAMSDDCKKIYDLINSGVSIIDGPVVVFCVLICFPLWLSPVAISGFLMYFILHFIQYWLQNRAEYYKQTAFEYTSTRTQETLRILNYLRTIRILGWVQHFSQQIANCRRKESKCLWKFSFLKSLEHSISQTQSLMVVIAILLLQFTVCHSLTTTLAYPICAVIIVQMHNVLEATAVSISHLKNTREIFGNIKNRLHSIGDVNCYTTKPQEPSHAVTIIQGSFYYDSNENESQDSLNEDDKTNTTEQDGTGRDDLKSEIQALEHFLVRNERSTCLKDINFKAKKGQLIGICGDQGSGKSSLLLAALGQIRMASGQLMRQGSCAYTSQDPWLFDTTIKENLLFQEPFDAQRYYEAQIISQLREDIKKYPDADETMIVTADTSFSETLRQKIGLARAFYANRDIYFLDEPLKNIDVGVSREIFEDLIIKALTEKTILLVTNELEFLDRCDYIYVMHEGSVAEHGRQRELIRLDKRYAMMVRNSMDNQSTSEESHDGDQEVALVQRTEKRTSSHKKPSKGTLYPSSSSSLVDPKSGSSSLLSGMESARIEARSYGLFIKLANNKFFICPIIIVYVIYAGTQAFSLLRLSWWLESIETDHVSGSDTGGYFISYRDWFGSCLILIILGCLAQCYVVQSTLTRILNNLHDCLIKKFENLSIKTLHAYRFEKTKDAPLIHFNRGCLVVPNIMDDTLRCMIMYISSLFILMGTIPWFTNYFVVISIVCILLSAIYRNAMFHLKEIENTSEKVQQRYLQNSFIGLDTIRTFKKENDQLIKFQDLVDSNNMSCILQDIAGRWVQVRLKVLGSTCLFVAIILLLFVQKDISSSICGLTILYILHMPSLIWRTVTHFMRFETHFSDIQNILKGLELGKNYENEKKAPPTLNLDWPSTGKIEFDGVFLQGNGDQLGLQSSSFVINHAEKIAMLVPTDMDLELLTTTICGLHEVDQGKISIDQVDVSTVPWELLQNRISIVPSDPIFYGTLRSFLDPTKCHPDIEIWNSLDRINLKDTISRMDSQLNCMNFGEKLSYDEQRLLFVARAMIRRSKILLYEEKISTQTKMTSLVRRVITEEFKDCTVLVISRCIETVSLYNRVFIVNRGEIHEVNGHTSASNSDDLSRLLPKKERKRVKSHSHSSSRSSD</sequence>
<proteinExistence type="predicted"/>
<evidence type="ECO:0000313" key="2">
    <source>
        <dbReference type="Proteomes" id="UP001239111"/>
    </source>
</evidence>
<gene>
    <name evidence="1" type="ORF">QAD02_006935</name>
</gene>
<dbReference type="Proteomes" id="UP001239111">
    <property type="component" value="Chromosome 4"/>
</dbReference>
<keyword evidence="2" id="KW-1185">Reference proteome</keyword>
<accession>A0ACC2N2A9</accession>
<reference evidence="1" key="1">
    <citation type="submission" date="2023-04" db="EMBL/GenBank/DDBJ databases">
        <title>A chromosome-level genome assembly of the parasitoid wasp Eretmocerus hayati.</title>
        <authorList>
            <person name="Zhong Y."/>
            <person name="Liu S."/>
            <person name="Liu Y."/>
        </authorList>
    </citation>
    <scope>NUCLEOTIDE SEQUENCE</scope>
    <source>
        <strain evidence="1">ZJU_SS_LIU_2023</strain>
    </source>
</reference>
<name>A0ACC2N2A9_9HYME</name>
<evidence type="ECO:0000313" key="1">
    <source>
        <dbReference type="EMBL" id="KAJ8665273.1"/>
    </source>
</evidence>
<comment type="caution">
    <text evidence="1">The sequence shown here is derived from an EMBL/GenBank/DDBJ whole genome shotgun (WGS) entry which is preliminary data.</text>
</comment>
<protein>
    <submittedName>
        <fullName evidence="1">Uncharacterized protein</fullName>
    </submittedName>
</protein>